<evidence type="ECO:0000313" key="2">
    <source>
        <dbReference type="Proteomes" id="UP001596303"/>
    </source>
</evidence>
<proteinExistence type="predicted"/>
<dbReference type="SUPFAM" id="SSF55166">
    <property type="entry name" value="Hedgehog/DD-peptidase"/>
    <property type="match status" value="1"/>
</dbReference>
<evidence type="ECO:0008006" key="3">
    <source>
        <dbReference type="Google" id="ProtNLM"/>
    </source>
</evidence>
<comment type="caution">
    <text evidence="1">The sequence shown here is derived from an EMBL/GenBank/DDBJ whole genome shotgun (WGS) entry which is preliminary data.</text>
</comment>
<keyword evidence="2" id="KW-1185">Reference proteome</keyword>
<gene>
    <name evidence="1" type="ORF">ACFQDM_03850</name>
</gene>
<dbReference type="EMBL" id="JBHSSW010000004">
    <property type="protein sequence ID" value="MFC6197194.1"/>
    <property type="molecule type" value="Genomic_DNA"/>
</dbReference>
<sequence>MNISALIAILFSSLTPLSTVLPKEADQPITKPAGDRVGFTASIDGVETDLSIISTSVMPGETVSLTTSAALTIPDGTPLKTETGWQWIAPETPGHHVLHLRKGGEMMLVNVFVLTPFRNGRDENLNGYRVGQYSDQPLRGLPQYLPPTGFINMQPGMEDIQIAPNFKLGQFICKQQPGHDPTFLLVQAHMLTKLERLLEAANDKGWEADTFYVMSGFRTPFYNAAIGNTTTSSRHLFGDAADIYIDQDGDGVMDDLNGDGKITKADAVALADLAKSIASENKKDWPAGGIGIYDSNAVHGPFVHIDARGYPARWG</sequence>
<dbReference type="Proteomes" id="UP001596303">
    <property type="component" value="Unassembled WGS sequence"/>
</dbReference>
<protein>
    <recommendedName>
        <fullName evidence="3">Peptidase M15A C-terminal domain-containing protein</fullName>
    </recommendedName>
</protein>
<dbReference type="InterPro" id="IPR009045">
    <property type="entry name" value="Zn_M74/Hedgehog-like"/>
</dbReference>
<dbReference type="RefSeq" id="WP_377375728.1">
    <property type="nucleotide sequence ID" value="NZ_JBHSSW010000004.1"/>
</dbReference>
<accession>A0ABW1S7H6</accession>
<dbReference type="Gene3D" id="3.30.1380.10">
    <property type="match status" value="1"/>
</dbReference>
<reference evidence="2" key="1">
    <citation type="journal article" date="2019" name="Int. J. Syst. Evol. Microbiol.">
        <title>The Global Catalogue of Microorganisms (GCM) 10K type strain sequencing project: providing services to taxonomists for standard genome sequencing and annotation.</title>
        <authorList>
            <consortium name="The Broad Institute Genomics Platform"/>
            <consortium name="The Broad Institute Genome Sequencing Center for Infectious Disease"/>
            <person name="Wu L."/>
            <person name="Ma J."/>
        </authorList>
    </citation>
    <scope>NUCLEOTIDE SEQUENCE [LARGE SCALE GENOMIC DNA]</scope>
    <source>
        <strain evidence="2">CGMCC-1.15741</strain>
    </source>
</reference>
<name>A0ABW1S7H6_9PROT</name>
<evidence type="ECO:0000313" key="1">
    <source>
        <dbReference type="EMBL" id="MFC6197194.1"/>
    </source>
</evidence>
<organism evidence="1 2">
    <name type="scientific">Ponticaulis profundi</name>
    <dbReference type="NCBI Taxonomy" id="2665222"/>
    <lineage>
        <taxon>Bacteria</taxon>
        <taxon>Pseudomonadati</taxon>
        <taxon>Pseudomonadota</taxon>
        <taxon>Alphaproteobacteria</taxon>
        <taxon>Hyphomonadales</taxon>
        <taxon>Hyphomonadaceae</taxon>
        <taxon>Ponticaulis</taxon>
    </lineage>
</organism>